<accession>Q0AWF5</accession>
<dbReference type="Proteomes" id="UP000001968">
    <property type="component" value="Chromosome"/>
</dbReference>
<dbReference type="HOGENOM" id="CLU_653695_0_0_9"/>
<organism evidence="1 2">
    <name type="scientific">Syntrophomonas wolfei subsp. wolfei (strain DSM 2245B / Goettingen)</name>
    <dbReference type="NCBI Taxonomy" id="335541"/>
    <lineage>
        <taxon>Bacteria</taxon>
        <taxon>Bacillati</taxon>
        <taxon>Bacillota</taxon>
        <taxon>Clostridia</taxon>
        <taxon>Eubacteriales</taxon>
        <taxon>Syntrophomonadaceae</taxon>
        <taxon>Syntrophomonas</taxon>
    </lineage>
</organism>
<protein>
    <recommendedName>
        <fullName evidence="3">Antitoxin Xre/MbcA/ParS-like toxin-binding domain-containing protein</fullName>
    </recommendedName>
</protein>
<dbReference type="Pfam" id="PF02810">
    <property type="entry name" value="SEC-C"/>
    <property type="match status" value="1"/>
</dbReference>
<dbReference type="Gene3D" id="3.10.450.50">
    <property type="match status" value="1"/>
</dbReference>
<dbReference type="InterPro" id="IPR058292">
    <property type="entry name" value="DUF7986"/>
</dbReference>
<keyword evidence="2" id="KW-1185">Reference proteome</keyword>
<evidence type="ECO:0000313" key="1">
    <source>
        <dbReference type="EMBL" id="ABI68949.1"/>
    </source>
</evidence>
<name>Q0AWF5_SYNWW</name>
<dbReference type="eggNOG" id="COG3012">
    <property type="taxonomic scope" value="Bacteria"/>
</dbReference>
<dbReference type="EMBL" id="CP000448">
    <property type="protein sequence ID" value="ABI68949.1"/>
    <property type="molecule type" value="Genomic_DNA"/>
</dbReference>
<dbReference type="SUPFAM" id="SSF103642">
    <property type="entry name" value="Sec-C motif"/>
    <property type="match status" value="1"/>
</dbReference>
<dbReference type="InterPro" id="IPR004027">
    <property type="entry name" value="SEC_C_motif"/>
</dbReference>
<dbReference type="AlphaFoldDB" id="Q0AWF5"/>
<gene>
    <name evidence="1" type="ordered locus">Swol_1651</name>
</gene>
<reference evidence="2" key="1">
    <citation type="journal article" date="2010" name="Environ. Microbiol.">
        <title>The genome of Syntrophomonas wolfei: new insights into syntrophic metabolism and biohydrogen production.</title>
        <authorList>
            <person name="Sieber J.R."/>
            <person name="Sims D.R."/>
            <person name="Han C."/>
            <person name="Kim E."/>
            <person name="Lykidis A."/>
            <person name="Lapidus A.L."/>
            <person name="McDonnald E."/>
            <person name="Rohlin L."/>
            <person name="Culley D.E."/>
            <person name="Gunsalus R."/>
            <person name="McInerney M.J."/>
        </authorList>
    </citation>
    <scope>NUCLEOTIDE SEQUENCE [LARGE SCALE GENOMIC DNA]</scope>
    <source>
        <strain evidence="2">DSM 2245B / Goettingen</strain>
    </source>
</reference>
<dbReference type="STRING" id="335541.Swol_1651"/>
<proteinExistence type="predicted"/>
<evidence type="ECO:0000313" key="2">
    <source>
        <dbReference type="Proteomes" id="UP000001968"/>
    </source>
</evidence>
<dbReference type="KEGG" id="swo:Swol_1651"/>
<sequence length="420" mass="48900">MMKALKPGRNDPCLCGSGKKYKKCCGALGDLLEFDGDPFTRYSQLMIAAKIKLDQYYGQQIKKVNKEIKEHFLAFTVDKDLPPEHESLMSDCLWFDLTSHDDDTFAFHYLKEHGTFMENPLRDCLTALVFSNLSVYEVKGYQDMHLEIEDIFLNKEHKVLLKEPWDADSENPILLLGRLVNFPEENVFSGMVLVMENKSAEKDFLKQHMEYLSSLLGEKITTLLKFNAEMLYGLFDHAYKKVLLSFNHIESSSINDEERSLLLEQLANNKDYTLLHQTEGFSWFHFSGENRAYARIGVGMDNVLFTADLLEDIHKLKQVLVDILPEKEWAVVNNRFRKQPPAEELMSLWFTVIKDRETERWLSTPHGELDKKTPQELLAEENGRERLYELLDDFSKSLPGKSEQELIQYMRERISQRTSL</sequence>
<dbReference type="Pfam" id="PF25948">
    <property type="entry name" value="DUF7986"/>
    <property type="match status" value="1"/>
</dbReference>
<evidence type="ECO:0008006" key="3">
    <source>
        <dbReference type="Google" id="ProtNLM"/>
    </source>
</evidence>